<dbReference type="PANTHER" id="PTHR45913">
    <property type="entry name" value="EPM2A-INTERACTING PROTEIN 1"/>
    <property type="match status" value="1"/>
</dbReference>
<accession>A0AAV8ZD43</accession>
<organism evidence="1 2">
    <name type="scientific">Aromia moschata</name>
    <dbReference type="NCBI Taxonomy" id="1265417"/>
    <lineage>
        <taxon>Eukaryota</taxon>
        <taxon>Metazoa</taxon>
        <taxon>Ecdysozoa</taxon>
        <taxon>Arthropoda</taxon>
        <taxon>Hexapoda</taxon>
        <taxon>Insecta</taxon>
        <taxon>Pterygota</taxon>
        <taxon>Neoptera</taxon>
        <taxon>Endopterygota</taxon>
        <taxon>Coleoptera</taxon>
        <taxon>Polyphaga</taxon>
        <taxon>Cucujiformia</taxon>
        <taxon>Chrysomeloidea</taxon>
        <taxon>Cerambycidae</taxon>
        <taxon>Cerambycinae</taxon>
        <taxon>Callichromatini</taxon>
        <taxon>Aromia</taxon>
    </lineage>
</organism>
<keyword evidence="2" id="KW-1185">Reference proteome</keyword>
<protein>
    <submittedName>
        <fullName evidence="1">Uncharacterized protein</fullName>
    </submittedName>
</protein>
<dbReference type="AlphaFoldDB" id="A0AAV8ZD43"/>
<dbReference type="PANTHER" id="PTHR45913:SF22">
    <property type="entry name" value="SCAN BOX DOMAIN-CONTAINING PROTEIN"/>
    <property type="match status" value="1"/>
</dbReference>
<evidence type="ECO:0000313" key="2">
    <source>
        <dbReference type="Proteomes" id="UP001162162"/>
    </source>
</evidence>
<dbReference type="Proteomes" id="UP001162162">
    <property type="component" value="Unassembled WGS sequence"/>
</dbReference>
<reference evidence="1" key="1">
    <citation type="journal article" date="2023" name="Insect Mol. Biol.">
        <title>Genome sequencing provides insights into the evolution of gene families encoding plant cell wall-degrading enzymes in longhorned beetles.</title>
        <authorList>
            <person name="Shin N.R."/>
            <person name="Okamura Y."/>
            <person name="Kirsch R."/>
            <person name="Pauchet Y."/>
        </authorList>
    </citation>
    <scope>NUCLEOTIDE SEQUENCE</scope>
    <source>
        <strain evidence="1">AMC_N1</strain>
    </source>
</reference>
<proteinExistence type="predicted"/>
<gene>
    <name evidence="1" type="ORF">NQ318_014742</name>
</gene>
<sequence>MFASTSQRDDDAKSGKPHTIGEKLILPAIEEVLKPHKLKTTHIKNTQMHKPASGIIKIIPLSNNTVQRRIDEMSHDIESFLGNFLQTTYFSIPLDESTLPGNEALLLAYVRIIMHSEGTRAAMITSWKERSLYQI</sequence>
<comment type="caution">
    <text evidence="1">The sequence shown here is derived from an EMBL/GenBank/DDBJ whole genome shotgun (WGS) entry which is preliminary data.</text>
</comment>
<name>A0AAV8ZD43_9CUCU</name>
<dbReference type="EMBL" id="JAPWTK010000005">
    <property type="protein sequence ID" value="KAJ8961494.1"/>
    <property type="molecule type" value="Genomic_DNA"/>
</dbReference>
<evidence type="ECO:0000313" key="1">
    <source>
        <dbReference type="EMBL" id="KAJ8961494.1"/>
    </source>
</evidence>